<dbReference type="PANTHER" id="PTHR43433">
    <property type="entry name" value="HYDROLASE, ALPHA/BETA FOLD FAMILY PROTEIN"/>
    <property type="match status" value="1"/>
</dbReference>
<dbReference type="HOGENOM" id="CLU_020336_50_3_11"/>
<dbReference type="Proteomes" id="UP000025229">
    <property type="component" value="Chromosome"/>
</dbReference>
<reference evidence="2 4" key="1">
    <citation type="submission" date="2014-03" db="EMBL/GenBank/DDBJ databases">
        <title>Complete genome sequence of the Radio-Resistant Rubrobacter radiotolerans RSPS-4.</title>
        <authorList>
            <person name="Egas C.C."/>
            <person name="Barroso C.C."/>
            <person name="Froufe H.J.C."/>
            <person name="Pacheco J.J."/>
            <person name="Albuquerque L.L."/>
            <person name="da Costa M.M.S."/>
        </authorList>
    </citation>
    <scope>NUCLEOTIDE SEQUENCE [LARGE SCALE GENOMIC DNA]</scope>
    <source>
        <strain evidence="2 4">RSPS-4</strain>
    </source>
</reference>
<dbReference type="GO" id="GO:0047570">
    <property type="term" value="F:3-oxoadipate enol-lactonase activity"/>
    <property type="evidence" value="ECO:0007669"/>
    <property type="project" value="UniProtKB-EC"/>
</dbReference>
<dbReference type="ESTHER" id="9actn-a0a023x1m1">
    <property type="family name" value="Carboxymethylbutenolide_lactonase"/>
</dbReference>
<dbReference type="AlphaFoldDB" id="A0A023X1M1"/>
<dbReference type="RefSeq" id="WP_038681048.1">
    <property type="nucleotide sequence ID" value="NZ_CP007514.1"/>
</dbReference>
<dbReference type="EMBL" id="JAWXXX010000001">
    <property type="protein sequence ID" value="MDX5893646.1"/>
    <property type="molecule type" value="Genomic_DNA"/>
</dbReference>
<name>A0A023X1M1_RUBRA</name>
<dbReference type="EMBL" id="CP007514">
    <property type="protein sequence ID" value="AHY46238.1"/>
    <property type="molecule type" value="Genomic_DNA"/>
</dbReference>
<dbReference type="PANTHER" id="PTHR43433:SF5">
    <property type="entry name" value="AB HYDROLASE-1 DOMAIN-CONTAINING PROTEIN"/>
    <property type="match status" value="1"/>
</dbReference>
<dbReference type="STRING" id="42256.RradSPS_0955"/>
<dbReference type="Pfam" id="PF00561">
    <property type="entry name" value="Abhydrolase_1"/>
    <property type="match status" value="1"/>
</dbReference>
<dbReference type="InterPro" id="IPR000073">
    <property type="entry name" value="AB_hydrolase_1"/>
</dbReference>
<sequence>MQGRGAARLEHRLDGPEGAPVVVLSNSLGTTYEMWDAQLPVLARGFRVLRYNGRGHGGSEVPDGPYAIEDLGRDVVHLLDSLGIREFSFCGLSLGGMVGMWVASEIPERVQRLALCCTAAKLGPPEMWDERAQTARESGVRALTGAVIERWYTPALRERDPESVRRTAEMLDNTPSEGYAGCCEAIRDMDLTDRLGRIAAPTLLVAGFDDPATPPATLEEIHAALPDSTLAVIAEAAHLANIEQPEAFNEALLTHLRPLLQGSD</sequence>
<protein>
    <submittedName>
        <fullName evidence="2">3-oxoadipate enol-lactonase</fullName>
        <ecNumber evidence="3">3.1.1.24</ecNumber>
    </submittedName>
</protein>
<dbReference type="InterPro" id="IPR026968">
    <property type="entry name" value="PcaD/CatD"/>
</dbReference>
<accession>A0A023X1M1</accession>
<evidence type="ECO:0000313" key="3">
    <source>
        <dbReference type="EMBL" id="MDX5893646.1"/>
    </source>
</evidence>
<evidence type="ECO:0000313" key="4">
    <source>
        <dbReference type="Proteomes" id="UP000025229"/>
    </source>
</evidence>
<dbReference type="Gene3D" id="3.40.50.1820">
    <property type="entry name" value="alpha/beta hydrolase"/>
    <property type="match status" value="1"/>
</dbReference>
<dbReference type="OrthoDB" id="7958481at2"/>
<proteinExistence type="predicted"/>
<dbReference type="EC" id="3.1.1.24" evidence="3"/>
<dbReference type="eggNOG" id="COG2021">
    <property type="taxonomic scope" value="Bacteria"/>
</dbReference>
<keyword evidence="3" id="KW-0378">Hydrolase</keyword>
<dbReference type="Proteomes" id="UP001281130">
    <property type="component" value="Unassembled WGS sequence"/>
</dbReference>
<dbReference type="GO" id="GO:0042952">
    <property type="term" value="P:beta-ketoadipate pathway"/>
    <property type="evidence" value="ECO:0007669"/>
    <property type="project" value="InterPro"/>
</dbReference>
<dbReference type="SUPFAM" id="SSF53474">
    <property type="entry name" value="alpha/beta-Hydrolases"/>
    <property type="match status" value="1"/>
</dbReference>
<keyword evidence="4" id="KW-1185">Reference proteome</keyword>
<dbReference type="NCBIfam" id="TIGR02427">
    <property type="entry name" value="protocat_pcaD"/>
    <property type="match status" value="1"/>
</dbReference>
<dbReference type="InterPro" id="IPR050471">
    <property type="entry name" value="AB_hydrolase"/>
</dbReference>
<dbReference type="InterPro" id="IPR029058">
    <property type="entry name" value="AB_hydrolase_fold"/>
</dbReference>
<dbReference type="PATRIC" id="fig|42256.3.peg.965"/>
<feature type="domain" description="AB hydrolase-1" evidence="1">
    <location>
        <begin position="20"/>
        <end position="245"/>
    </location>
</feature>
<dbReference type="KEGG" id="rrd:RradSPS_0955"/>
<reference evidence="3" key="2">
    <citation type="submission" date="2023-11" db="EMBL/GenBank/DDBJ databases">
        <title>MicrobeMod: A computational toolkit for identifying prokaryotic methylation and restriction-modification with nanopore sequencing.</title>
        <authorList>
            <person name="Crits-Christoph A."/>
            <person name="Kang S.C."/>
            <person name="Lee H."/>
            <person name="Ostrov N."/>
        </authorList>
    </citation>
    <scope>NUCLEOTIDE SEQUENCE</scope>
    <source>
        <strain evidence="3">ATCC 51242</strain>
    </source>
</reference>
<organism evidence="2 4">
    <name type="scientific">Rubrobacter radiotolerans</name>
    <name type="common">Arthrobacter radiotolerans</name>
    <dbReference type="NCBI Taxonomy" id="42256"/>
    <lineage>
        <taxon>Bacteria</taxon>
        <taxon>Bacillati</taxon>
        <taxon>Actinomycetota</taxon>
        <taxon>Rubrobacteria</taxon>
        <taxon>Rubrobacterales</taxon>
        <taxon>Rubrobacteraceae</taxon>
        <taxon>Rubrobacter</taxon>
    </lineage>
</organism>
<gene>
    <name evidence="3" type="primary">pcaD</name>
    <name evidence="2" type="ORF">RradSPS_0955</name>
    <name evidence="3" type="ORF">SIL72_06340</name>
</gene>
<evidence type="ECO:0000313" key="2">
    <source>
        <dbReference type="EMBL" id="AHY46238.1"/>
    </source>
</evidence>
<evidence type="ECO:0000259" key="1">
    <source>
        <dbReference type="Pfam" id="PF00561"/>
    </source>
</evidence>
<dbReference type="PRINTS" id="PR00111">
    <property type="entry name" value="ABHYDROLASE"/>
</dbReference>